<evidence type="ECO:0000256" key="1">
    <source>
        <dbReference type="ARBA" id="ARBA00006484"/>
    </source>
</evidence>
<dbReference type="Proteomes" id="UP000628079">
    <property type="component" value="Unassembled WGS sequence"/>
</dbReference>
<dbReference type="AlphaFoldDB" id="A0A8H9FUH7"/>
<reference evidence="5" key="2">
    <citation type="submission" date="2020-09" db="EMBL/GenBank/DDBJ databases">
        <authorList>
            <person name="Sun Q."/>
            <person name="Zhou Y."/>
        </authorList>
    </citation>
    <scope>NUCLEOTIDE SEQUENCE</scope>
    <source>
        <strain evidence="5">CGMCC 1.10749</strain>
    </source>
</reference>
<comment type="caution">
    <text evidence="5">The sequence shown here is derived from an EMBL/GenBank/DDBJ whole genome shotgun (WGS) entry which is preliminary data.</text>
</comment>
<organism evidence="5 6">
    <name type="scientific">Knoellia flava</name>
    <dbReference type="NCBI Taxonomy" id="913969"/>
    <lineage>
        <taxon>Bacteria</taxon>
        <taxon>Bacillati</taxon>
        <taxon>Actinomycetota</taxon>
        <taxon>Actinomycetes</taxon>
        <taxon>Micrococcales</taxon>
        <taxon>Intrasporangiaceae</taxon>
        <taxon>Knoellia</taxon>
    </lineage>
</organism>
<evidence type="ECO:0000313" key="5">
    <source>
        <dbReference type="EMBL" id="GGB79724.1"/>
    </source>
</evidence>
<dbReference type="PANTHER" id="PTHR44196">
    <property type="entry name" value="DEHYDROGENASE/REDUCTASE SDR FAMILY MEMBER 7B"/>
    <property type="match status" value="1"/>
</dbReference>
<dbReference type="PRINTS" id="PR00081">
    <property type="entry name" value="GDHRDH"/>
</dbReference>
<dbReference type="InterPro" id="IPR057326">
    <property type="entry name" value="KR_dom"/>
</dbReference>
<dbReference type="PIRSF" id="PIRSF000126">
    <property type="entry name" value="11-beta-HSD1"/>
    <property type="match status" value="1"/>
</dbReference>
<dbReference type="PRINTS" id="PR00080">
    <property type="entry name" value="SDRFAMILY"/>
</dbReference>
<dbReference type="InterPro" id="IPR036291">
    <property type="entry name" value="NAD(P)-bd_dom_sf"/>
</dbReference>
<evidence type="ECO:0000256" key="2">
    <source>
        <dbReference type="ARBA" id="ARBA00023002"/>
    </source>
</evidence>
<evidence type="ECO:0000256" key="3">
    <source>
        <dbReference type="RuleBase" id="RU000363"/>
    </source>
</evidence>
<evidence type="ECO:0000313" key="6">
    <source>
        <dbReference type="Proteomes" id="UP000628079"/>
    </source>
</evidence>
<dbReference type="SUPFAM" id="SSF51735">
    <property type="entry name" value="NAD(P)-binding Rossmann-fold domains"/>
    <property type="match status" value="1"/>
</dbReference>
<evidence type="ECO:0000259" key="4">
    <source>
        <dbReference type="SMART" id="SM00822"/>
    </source>
</evidence>
<name>A0A8H9FUH7_9MICO</name>
<proteinExistence type="inferred from homology"/>
<dbReference type="Gene3D" id="3.40.50.720">
    <property type="entry name" value="NAD(P)-binding Rossmann-like Domain"/>
    <property type="match status" value="1"/>
</dbReference>
<dbReference type="GO" id="GO:0016020">
    <property type="term" value="C:membrane"/>
    <property type="evidence" value="ECO:0007669"/>
    <property type="project" value="TreeGrafter"/>
</dbReference>
<comment type="similarity">
    <text evidence="1 3">Belongs to the short-chain dehydrogenases/reductases (SDR) family.</text>
</comment>
<sequence>MSTALVTGATAGIGREFAVQLAARGDDLVLVAREVTRLEALADELRARHGVEVEVLPADLTDREAMGRVAERVGSVERPVDLLVNNAGFSLKGAFLDHNIADEEAQFDVLARAVLVLSHAAGRAMRDRGRGAIVNVSSVASFIASGTYSADKAFVTVFSEGLAAELAGSGVTVTALCPGFTHTEFHERADVDMSRLPEFVWLDAPRLVRDALADVAKGKVVSVPSPLYKVAVAAARLAPRPLVRAVSKGAHRPSAG</sequence>
<reference evidence="5" key="1">
    <citation type="journal article" date="2014" name="Int. J. Syst. Evol. Microbiol.">
        <title>Complete genome sequence of Corynebacterium casei LMG S-19264T (=DSM 44701T), isolated from a smear-ripened cheese.</title>
        <authorList>
            <consortium name="US DOE Joint Genome Institute (JGI-PGF)"/>
            <person name="Walter F."/>
            <person name="Albersmeier A."/>
            <person name="Kalinowski J."/>
            <person name="Ruckert C."/>
        </authorList>
    </citation>
    <scope>NUCLEOTIDE SEQUENCE</scope>
    <source>
        <strain evidence="5">CGMCC 1.10749</strain>
    </source>
</reference>
<gene>
    <name evidence="5" type="ORF">GCM10011314_19170</name>
</gene>
<dbReference type="RefSeq" id="WP_035945523.1">
    <property type="nucleotide sequence ID" value="NZ_BMEA01000002.1"/>
</dbReference>
<dbReference type="GO" id="GO:0016491">
    <property type="term" value="F:oxidoreductase activity"/>
    <property type="evidence" value="ECO:0007669"/>
    <property type="project" value="UniProtKB-KW"/>
</dbReference>
<keyword evidence="2" id="KW-0560">Oxidoreductase</keyword>
<dbReference type="SMART" id="SM00822">
    <property type="entry name" value="PKS_KR"/>
    <property type="match status" value="1"/>
</dbReference>
<feature type="domain" description="Ketoreductase" evidence="4">
    <location>
        <begin position="2"/>
        <end position="183"/>
    </location>
</feature>
<dbReference type="EMBL" id="BMEA01000002">
    <property type="protein sequence ID" value="GGB79724.1"/>
    <property type="molecule type" value="Genomic_DNA"/>
</dbReference>
<protein>
    <submittedName>
        <fullName evidence="5">Short-chain dehydrogenase</fullName>
    </submittedName>
</protein>
<accession>A0A8H9FUH7</accession>
<dbReference type="InterPro" id="IPR002347">
    <property type="entry name" value="SDR_fam"/>
</dbReference>
<dbReference type="Pfam" id="PF00106">
    <property type="entry name" value="adh_short"/>
    <property type="match status" value="1"/>
</dbReference>
<dbReference type="PANTHER" id="PTHR44196:SF2">
    <property type="entry name" value="SHORT-CHAIN DEHYDROGENASE-RELATED"/>
    <property type="match status" value="1"/>
</dbReference>